<protein>
    <submittedName>
        <fullName evidence="1">Uncharacterized protein</fullName>
    </submittedName>
</protein>
<dbReference type="EMBL" id="BARU01034871">
    <property type="protein sequence ID" value="GAH68597.1"/>
    <property type="molecule type" value="Genomic_DNA"/>
</dbReference>
<accession>X1HGM6</accession>
<dbReference type="InterPro" id="IPR047654">
    <property type="entry name" value="IS1634_transpos"/>
</dbReference>
<dbReference type="PANTHER" id="PTHR34614:SF2">
    <property type="entry name" value="TRANSPOSASE IS4-LIKE DOMAIN-CONTAINING PROTEIN"/>
    <property type="match status" value="1"/>
</dbReference>
<proteinExistence type="predicted"/>
<feature type="non-terminal residue" evidence="1">
    <location>
        <position position="1"/>
    </location>
</feature>
<organism evidence="1">
    <name type="scientific">marine sediment metagenome</name>
    <dbReference type="NCBI Taxonomy" id="412755"/>
    <lineage>
        <taxon>unclassified sequences</taxon>
        <taxon>metagenomes</taxon>
        <taxon>ecological metagenomes</taxon>
    </lineage>
</organism>
<comment type="caution">
    <text evidence="1">The sequence shown here is derived from an EMBL/GenBank/DDBJ whole genome shotgun (WGS) entry which is preliminary data.</text>
</comment>
<evidence type="ECO:0000313" key="1">
    <source>
        <dbReference type="EMBL" id="GAH68597.1"/>
    </source>
</evidence>
<dbReference type="AlphaFoldDB" id="X1HGM6"/>
<sequence length="236" mass="27371">SEWAAGFDPHLVGLNNMDPEILNDDRVGRSLDALFDADRASLLTNLVLKIVDEFKVELSQLHNDSTTVTVYGQYKKGNSKRNGKTSISLLRGHNKDYRQDLKQLLFTLTVSRDGAVPIHYKSYDGNITDDRTHIQTWEALRRITLASDFIYVADAKLATREQMTYITKEGGRFISVLPETRKECGQFKSWIRSSNVEWQKLEVKPGGRNYDDDHLYWGYDWSRTVRRRIPHYLDLR</sequence>
<gene>
    <name evidence="1" type="ORF">S03H2_54677</name>
</gene>
<dbReference type="PANTHER" id="PTHR34614">
    <property type="match status" value="1"/>
</dbReference>
<dbReference type="NCBIfam" id="NF033559">
    <property type="entry name" value="transpos_IS1634"/>
    <property type="match status" value="1"/>
</dbReference>
<name>X1HGM6_9ZZZZ</name>
<reference evidence="1" key="1">
    <citation type="journal article" date="2014" name="Front. Microbiol.">
        <title>High frequency of phylogenetically diverse reductive dehalogenase-homologous genes in deep subseafloor sedimentary metagenomes.</title>
        <authorList>
            <person name="Kawai M."/>
            <person name="Futagami T."/>
            <person name="Toyoda A."/>
            <person name="Takaki Y."/>
            <person name="Nishi S."/>
            <person name="Hori S."/>
            <person name="Arai W."/>
            <person name="Tsubouchi T."/>
            <person name="Morono Y."/>
            <person name="Uchiyama I."/>
            <person name="Ito T."/>
            <person name="Fujiyama A."/>
            <person name="Inagaki F."/>
            <person name="Takami H."/>
        </authorList>
    </citation>
    <scope>NUCLEOTIDE SEQUENCE</scope>
    <source>
        <strain evidence="1">Expedition CK06-06</strain>
    </source>
</reference>